<evidence type="ECO:0000256" key="2">
    <source>
        <dbReference type="SAM" id="Phobius"/>
    </source>
</evidence>
<sequence>MAPRIDFYKENPGTVVSYCPFEKEWDKLSALNALEEVGSSNIVALKSSNIEYFIPKAFGVLYFVILIVMIALVATHWPPSSLSVTPRASATSVPQGHTP</sequence>
<reference evidence="3 4" key="1">
    <citation type="journal article" date="2018" name="Aquat. Microb. Ecol.">
        <title>Gammaproteobacterial methanotrophs dominate.</title>
        <authorList>
            <person name="Rissanen A.J."/>
            <person name="Saarenheimo J."/>
            <person name="Tiirola M."/>
            <person name="Peura S."/>
            <person name="Aalto S.L."/>
            <person name="Karvinen A."/>
            <person name="Nykanen H."/>
        </authorList>
    </citation>
    <scope>NUCLEOTIDE SEQUENCE [LARGE SCALE GENOMIC DNA]</scope>
    <source>
        <strain evidence="3">AMbin10</strain>
    </source>
</reference>
<dbReference type="EMBL" id="QJPH01000479">
    <property type="protein sequence ID" value="PZN72633.1"/>
    <property type="molecule type" value="Genomic_DNA"/>
</dbReference>
<feature type="non-terminal residue" evidence="3">
    <location>
        <position position="1"/>
    </location>
</feature>
<dbReference type="Proteomes" id="UP000249396">
    <property type="component" value="Unassembled WGS sequence"/>
</dbReference>
<keyword evidence="2" id="KW-0812">Transmembrane</keyword>
<evidence type="ECO:0000313" key="4">
    <source>
        <dbReference type="Proteomes" id="UP000249396"/>
    </source>
</evidence>
<keyword evidence="2" id="KW-0472">Membrane</keyword>
<feature type="transmembrane region" description="Helical" evidence="2">
    <location>
        <begin position="57"/>
        <end position="77"/>
    </location>
</feature>
<evidence type="ECO:0000256" key="1">
    <source>
        <dbReference type="SAM" id="MobiDB-lite"/>
    </source>
</evidence>
<accession>A0A2W4QL97</accession>
<organism evidence="3 4">
    <name type="scientific">Candidatus Methylumidiphilus alinenensis</name>
    <dbReference type="NCBI Taxonomy" id="2202197"/>
    <lineage>
        <taxon>Bacteria</taxon>
        <taxon>Pseudomonadati</taxon>
        <taxon>Pseudomonadota</taxon>
        <taxon>Gammaproteobacteria</taxon>
        <taxon>Methylococcales</taxon>
        <taxon>Candidatus Methylumidiphilus</taxon>
    </lineage>
</organism>
<dbReference type="AlphaFoldDB" id="A0A2W4QL97"/>
<proteinExistence type="predicted"/>
<comment type="caution">
    <text evidence="3">The sequence shown here is derived from an EMBL/GenBank/DDBJ whole genome shotgun (WGS) entry which is preliminary data.</text>
</comment>
<gene>
    <name evidence="3" type="ORF">DM484_24185</name>
</gene>
<keyword evidence="2" id="KW-1133">Transmembrane helix</keyword>
<name>A0A2W4QL97_9GAMM</name>
<evidence type="ECO:0000313" key="3">
    <source>
        <dbReference type="EMBL" id="PZN72633.1"/>
    </source>
</evidence>
<protein>
    <submittedName>
        <fullName evidence="3">Uncharacterized protein</fullName>
    </submittedName>
</protein>
<feature type="region of interest" description="Disordered" evidence="1">
    <location>
        <begin position="79"/>
        <end position="99"/>
    </location>
</feature>